<name>A0A2U1TX03_9GAMM</name>
<dbReference type="EMBL" id="QDKH01000017">
    <property type="protein sequence ID" value="PWC13919.1"/>
    <property type="molecule type" value="Genomic_DNA"/>
</dbReference>
<gene>
    <name evidence="1" type="ORF">DDT56_14945</name>
</gene>
<reference evidence="1 2" key="1">
    <citation type="submission" date="2018-04" db="EMBL/GenBank/DDBJ databases">
        <title>Brenneria corticis sp.nov.</title>
        <authorList>
            <person name="Li Y."/>
        </authorList>
    </citation>
    <scope>NUCLEOTIDE SEQUENCE [LARGE SCALE GENOMIC DNA]</scope>
    <source>
        <strain evidence="1 2">CFCC 11842</strain>
    </source>
</reference>
<dbReference type="AlphaFoldDB" id="A0A2U1TX03"/>
<evidence type="ECO:0000313" key="1">
    <source>
        <dbReference type="EMBL" id="PWC13919.1"/>
    </source>
</evidence>
<dbReference type="InterPro" id="IPR009387">
    <property type="entry name" value="HigB-2"/>
</dbReference>
<dbReference type="PIRSF" id="PIRSF018634">
    <property type="entry name" value="UCP018634"/>
    <property type="match status" value="1"/>
</dbReference>
<sequence length="131" mass="14732">MDLAIYTTKLFDRKMKKEYVTDGDLCLAALEVMNGDFEADLGGGVLKKRLALQLGKSGGARSIIFFKKGCDVFFFDGWRKNQITKKGVKEIEDDVLKTYKDFAAVFLQYDAATIARLKKAKQLREVNCDGC</sequence>
<evidence type="ECO:0000313" key="2">
    <source>
        <dbReference type="Proteomes" id="UP000296159"/>
    </source>
</evidence>
<dbReference type="Proteomes" id="UP000296159">
    <property type="component" value="Unassembled WGS sequence"/>
</dbReference>
<proteinExistence type="predicted"/>
<comment type="caution">
    <text evidence="1">The sequence shown here is derived from an EMBL/GenBank/DDBJ whole genome shotgun (WGS) entry which is preliminary data.</text>
</comment>
<protein>
    <recommendedName>
        <fullName evidence="3">Addiction module toxin RelE</fullName>
    </recommendedName>
</protein>
<evidence type="ECO:0008006" key="3">
    <source>
        <dbReference type="Google" id="ProtNLM"/>
    </source>
</evidence>
<dbReference type="RefSeq" id="WP_136167224.1">
    <property type="nucleotide sequence ID" value="NZ_KZ819083.1"/>
</dbReference>
<organism evidence="1 2">
    <name type="scientific">Brenneria corticis</name>
    <dbReference type="NCBI Taxonomy" id="2173106"/>
    <lineage>
        <taxon>Bacteria</taxon>
        <taxon>Pseudomonadati</taxon>
        <taxon>Pseudomonadota</taxon>
        <taxon>Gammaproteobacteria</taxon>
        <taxon>Enterobacterales</taxon>
        <taxon>Pectobacteriaceae</taxon>
        <taxon>Brenneria</taxon>
    </lineage>
</organism>
<accession>A0A2U1TX03</accession>
<keyword evidence="2" id="KW-1185">Reference proteome</keyword>
<dbReference type="Pfam" id="PF06296">
    <property type="entry name" value="RelE"/>
    <property type="match status" value="1"/>
</dbReference>